<feature type="compositionally biased region" description="Acidic residues" evidence="1">
    <location>
        <begin position="600"/>
        <end position="617"/>
    </location>
</feature>
<dbReference type="Proteomes" id="UP001218188">
    <property type="component" value="Unassembled WGS sequence"/>
</dbReference>
<dbReference type="AlphaFoldDB" id="A0AAD6TB09"/>
<evidence type="ECO:0000313" key="3">
    <source>
        <dbReference type="EMBL" id="KAJ7043156.1"/>
    </source>
</evidence>
<feature type="region of interest" description="Disordered" evidence="1">
    <location>
        <begin position="558"/>
        <end position="577"/>
    </location>
</feature>
<organism evidence="3 4">
    <name type="scientific">Mycena alexandri</name>
    <dbReference type="NCBI Taxonomy" id="1745969"/>
    <lineage>
        <taxon>Eukaryota</taxon>
        <taxon>Fungi</taxon>
        <taxon>Dikarya</taxon>
        <taxon>Basidiomycota</taxon>
        <taxon>Agaricomycotina</taxon>
        <taxon>Agaricomycetes</taxon>
        <taxon>Agaricomycetidae</taxon>
        <taxon>Agaricales</taxon>
        <taxon>Marasmiineae</taxon>
        <taxon>Mycenaceae</taxon>
        <taxon>Mycena</taxon>
    </lineage>
</organism>
<dbReference type="InterPro" id="IPR037883">
    <property type="entry name" value="Knr4/Smi1-like_sf"/>
</dbReference>
<feature type="domain" description="Knr4/Smi1-like" evidence="2">
    <location>
        <begin position="129"/>
        <end position="351"/>
    </location>
</feature>
<evidence type="ECO:0000313" key="4">
    <source>
        <dbReference type="Proteomes" id="UP001218188"/>
    </source>
</evidence>
<feature type="region of interest" description="Disordered" evidence="1">
    <location>
        <begin position="707"/>
        <end position="726"/>
    </location>
</feature>
<dbReference type="GO" id="GO:0070880">
    <property type="term" value="P:fungal-type cell wall beta-glucan biosynthetic process"/>
    <property type="evidence" value="ECO:0007669"/>
    <property type="project" value="TreeGrafter"/>
</dbReference>
<protein>
    <recommendedName>
        <fullName evidence="2">Knr4/Smi1-like domain-containing protein</fullName>
    </recommendedName>
</protein>
<dbReference type="PANTHER" id="PTHR47432:SF1">
    <property type="entry name" value="CELL WALL ASSEMBLY REGULATOR SMI1"/>
    <property type="match status" value="1"/>
</dbReference>
<feature type="region of interest" description="Disordered" evidence="1">
    <location>
        <begin position="493"/>
        <end position="517"/>
    </location>
</feature>
<dbReference type="SUPFAM" id="SSF160631">
    <property type="entry name" value="SMI1/KNR4-like"/>
    <property type="match status" value="1"/>
</dbReference>
<comment type="caution">
    <text evidence="3">The sequence shown here is derived from an EMBL/GenBank/DDBJ whole genome shotgun (WGS) entry which is preliminary data.</text>
</comment>
<keyword evidence="4" id="KW-1185">Reference proteome</keyword>
<feature type="compositionally biased region" description="Acidic residues" evidence="1">
    <location>
        <begin position="643"/>
        <end position="656"/>
    </location>
</feature>
<dbReference type="PANTHER" id="PTHR47432">
    <property type="entry name" value="CELL WALL ASSEMBLY REGULATOR SMI1"/>
    <property type="match status" value="1"/>
</dbReference>
<feature type="region of interest" description="Disordered" evidence="1">
    <location>
        <begin position="381"/>
        <end position="467"/>
    </location>
</feature>
<gene>
    <name evidence="3" type="ORF">C8F04DRAFT_1073849</name>
</gene>
<dbReference type="GO" id="GO:0043332">
    <property type="term" value="C:mating projection tip"/>
    <property type="evidence" value="ECO:0007669"/>
    <property type="project" value="TreeGrafter"/>
</dbReference>
<dbReference type="InterPro" id="IPR018958">
    <property type="entry name" value="Knr4/Smi1-like_dom"/>
</dbReference>
<feature type="region of interest" description="Disordered" evidence="1">
    <location>
        <begin position="40"/>
        <end position="74"/>
    </location>
</feature>
<feature type="region of interest" description="Disordered" evidence="1">
    <location>
        <begin position="586"/>
        <end position="695"/>
    </location>
</feature>
<dbReference type="Pfam" id="PF09346">
    <property type="entry name" value="SMI1_KNR4"/>
    <property type="match status" value="1"/>
</dbReference>
<evidence type="ECO:0000256" key="1">
    <source>
        <dbReference type="SAM" id="MobiDB-lite"/>
    </source>
</evidence>
<evidence type="ECO:0000259" key="2">
    <source>
        <dbReference type="SMART" id="SM00860"/>
    </source>
</evidence>
<feature type="compositionally biased region" description="Basic and acidic residues" evidence="1">
    <location>
        <begin position="457"/>
        <end position="467"/>
    </location>
</feature>
<name>A0AAD6TB09_9AGAR</name>
<feature type="compositionally biased region" description="Polar residues" evidence="1">
    <location>
        <begin position="400"/>
        <end position="423"/>
    </location>
</feature>
<sequence>MGWFTNLFTPAANNDQRKGQALNSTHDAFSLRTSSPVFGAHPDAFNPDTLDPQSAAGPSYTYPPQESPKGSPAYGYVPTSAGSRHSSLLPTHHDALHTPPYPPLEVTWNRLRTWLAREYPELGDTLNYGILPQDLALLESQFGFDLPQVVRESYLTVDGQEAESSAGCSQGLFFGLTLLPLEDVLDEWRFWREVDDDPSTGANATLRDSMQSIPTGWVRKEYSQRGWVPLVADKAGNYVGIDLNPDEGGSPGQVIVFGRDFDTKIVLWAGDGPAGWAKWLACFVDDLEAGEGYELGAGDNSEEDEDDLGYESYFYDGNGRGQGDGGGDNGAGLRLSGEYRGWNVLEAWADRSIRKWYELGLVTEPLGPPEDEKSEIQPHAGLGVLLPPDDETPIPLNADDATTTPVNARPSRSASSHQPNPSVSRGPAPAPLPVDLPTQNEIDIDVPPSPTDSPRSSFHDDDLERGMGRGLGLGMGGVNLGMREIASSPAPLISRRSITPPPHNARASGSTPPPVAAHQLIPDLLADSEPDSLVDVEVAPTAAVLTPEPVAFAAAAAPAAASPSPVTTPTPTLTPTETPVAVVVEAPTPSEEGAPKPEEEVVVDGGEDAEADADAVDPDVTIRLVGGGGIAGTAEEPAPSDFTLEDGDGSEVDTDAESVNSHTSVPADAAESTTQTKAEGKKHKHKKTMSGGLAGLKKLGMGVGALRKKDSSASVGVKEEPTVVAA</sequence>
<dbReference type="SMART" id="SM00860">
    <property type="entry name" value="SMI1_KNR4"/>
    <property type="match status" value="1"/>
</dbReference>
<reference evidence="3" key="1">
    <citation type="submission" date="2023-03" db="EMBL/GenBank/DDBJ databases">
        <title>Massive genome expansion in bonnet fungi (Mycena s.s.) driven by repeated elements and novel gene families across ecological guilds.</title>
        <authorList>
            <consortium name="Lawrence Berkeley National Laboratory"/>
            <person name="Harder C.B."/>
            <person name="Miyauchi S."/>
            <person name="Viragh M."/>
            <person name="Kuo A."/>
            <person name="Thoen E."/>
            <person name="Andreopoulos B."/>
            <person name="Lu D."/>
            <person name="Skrede I."/>
            <person name="Drula E."/>
            <person name="Henrissat B."/>
            <person name="Morin E."/>
            <person name="Kohler A."/>
            <person name="Barry K."/>
            <person name="LaButti K."/>
            <person name="Morin E."/>
            <person name="Salamov A."/>
            <person name="Lipzen A."/>
            <person name="Mereny Z."/>
            <person name="Hegedus B."/>
            <person name="Baldrian P."/>
            <person name="Stursova M."/>
            <person name="Weitz H."/>
            <person name="Taylor A."/>
            <person name="Grigoriev I.V."/>
            <person name="Nagy L.G."/>
            <person name="Martin F."/>
            <person name="Kauserud H."/>
        </authorList>
    </citation>
    <scope>NUCLEOTIDE SEQUENCE</scope>
    <source>
        <strain evidence="3">CBHHK200</strain>
    </source>
</reference>
<dbReference type="EMBL" id="JARJCM010000010">
    <property type="protein sequence ID" value="KAJ7043156.1"/>
    <property type="molecule type" value="Genomic_DNA"/>
</dbReference>
<proteinExistence type="predicted"/>
<dbReference type="InterPro" id="IPR051873">
    <property type="entry name" value="KNR4/SMI1_regulator"/>
</dbReference>
<accession>A0AAD6TB09</accession>